<gene>
    <name evidence="3" type="ORF">J2S18_002253</name>
</gene>
<keyword evidence="2" id="KW-0732">Signal</keyword>
<evidence type="ECO:0008006" key="5">
    <source>
        <dbReference type="Google" id="ProtNLM"/>
    </source>
</evidence>
<keyword evidence="4" id="KW-1185">Reference proteome</keyword>
<dbReference type="RefSeq" id="WP_307486920.1">
    <property type="nucleotide sequence ID" value="NZ_JAUSUF010000008.1"/>
</dbReference>
<evidence type="ECO:0000313" key="3">
    <source>
        <dbReference type="EMBL" id="MDQ0150310.1"/>
    </source>
</evidence>
<protein>
    <recommendedName>
        <fullName evidence="5">Lipoprotein</fullName>
    </recommendedName>
</protein>
<evidence type="ECO:0000313" key="4">
    <source>
        <dbReference type="Proteomes" id="UP001228504"/>
    </source>
</evidence>
<name>A0ABT9UVH3_9FIRM</name>
<feature type="compositionally biased region" description="Low complexity" evidence="1">
    <location>
        <begin position="24"/>
        <end position="34"/>
    </location>
</feature>
<dbReference type="PROSITE" id="PS51257">
    <property type="entry name" value="PROKAR_LIPOPROTEIN"/>
    <property type="match status" value="1"/>
</dbReference>
<dbReference type="InterPro" id="IPR025453">
    <property type="entry name" value="DUF4309"/>
</dbReference>
<comment type="caution">
    <text evidence="3">The sequence shown here is derived from an EMBL/GenBank/DDBJ whole genome shotgun (WGS) entry which is preliminary data.</text>
</comment>
<feature type="compositionally biased region" description="Low complexity" evidence="1">
    <location>
        <begin position="54"/>
        <end position="69"/>
    </location>
</feature>
<proteinExistence type="predicted"/>
<accession>A0ABT9UVH3</accession>
<dbReference type="Proteomes" id="UP001228504">
    <property type="component" value="Unassembled WGS sequence"/>
</dbReference>
<sequence>MKKILLSLSFIIISSVLFLGCNNTKKTDNNKQNTSSEQTIDKSDNKVNTQPSQNKNKSNNNNSNNNSSNINKKISILLTKIKSSAEKGTVINSNFKIGQPIDTVISKLGKANSEDFVPDAKGTYFTFNSYNLAFGCNKGSQIFEIRSFDKTLNNLNSKLIKNFFGDPDYNKTLKKNEIIYGYKINSEYKILFVFNSNGELKHYSVLKPTLTKNSMAGDSGRNW</sequence>
<feature type="region of interest" description="Disordered" evidence="1">
    <location>
        <begin position="24"/>
        <end position="69"/>
    </location>
</feature>
<evidence type="ECO:0000256" key="1">
    <source>
        <dbReference type="SAM" id="MobiDB-lite"/>
    </source>
</evidence>
<organism evidence="3 4">
    <name type="scientific">Eubacterium multiforme</name>
    <dbReference type="NCBI Taxonomy" id="83339"/>
    <lineage>
        <taxon>Bacteria</taxon>
        <taxon>Bacillati</taxon>
        <taxon>Bacillota</taxon>
        <taxon>Clostridia</taxon>
        <taxon>Eubacteriales</taxon>
        <taxon>Eubacteriaceae</taxon>
        <taxon>Eubacterium</taxon>
    </lineage>
</organism>
<reference evidence="3 4" key="1">
    <citation type="submission" date="2023-07" db="EMBL/GenBank/DDBJ databases">
        <title>Genomic Encyclopedia of Type Strains, Phase IV (KMG-IV): sequencing the most valuable type-strain genomes for metagenomic binning, comparative biology and taxonomic classification.</title>
        <authorList>
            <person name="Goeker M."/>
        </authorList>
    </citation>
    <scope>NUCLEOTIDE SEQUENCE [LARGE SCALE GENOMIC DNA]</scope>
    <source>
        <strain evidence="3 4">DSM 20694</strain>
    </source>
</reference>
<feature type="signal peptide" evidence="2">
    <location>
        <begin position="1"/>
        <end position="19"/>
    </location>
</feature>
<dbReference type="EMBL" id="JAUSUF010000008">
    <property type="protein sequence ID" value="MDQ0150310.1"/>
    <property type="molecule type" value="Genomic_DNA"/>
</dbReference>
<dbReference type="Pfam" id="PF14172">
    <property type="entry name" value="DUF4309"/>
    <property type="match status" value="1"/>
</dbReference>
<evidence type="ECO:0000256" key="2">
    <source>
        <dbReference type="SAM" id="SignalP"/>
    </source>
</evidence>
<feature type="chain" id="PRO_5046666544" description="Lipoprotein" evidence="2">
    <location>
        <begin position="20"/>
        <end position="223"/>
    </location>
</feature>